<dbReference type="KEGG" id="span:AWL63_21535"/>
<proteinExistence type="predicted"/>
<feature type="chain" id="PRO_5008556568" description="TonB-dependent receptor" evidence="2">
    <location>
        <begin position="17"/>
        <end position="117"/>
    </location>
</feature>
<keyword evidence="2" id="KW-0732">Signal</keyword>
<feature type="compositionally biased region" description="Gly residues" evidence="1">
    <location>
        <begin position="62"/>
        <end position="73"/>
    </location>
</feature>
<organism evidence="3 4">
    <name type="scientific">Sphingomonas panacis</name>
    <dbReference type="NCBI Taxonomy" id="1560345"/>
    <lineage>
        <taxon>Bacteria</taxon>
        <taxon>Pseudomonadati</taxon>
        <taxon>Pseudomonadota</taxon>
        <taxon>Alphaproteobacteria</taxon>
        <taxon>Sphingomonadales</taxon>
        <taxon>Sphingomonadaceae</taxon>
        <taxon>Sphingomonas</taxon>
    </lineage>
</organism>
<accession>A0A1B3ZHU7</accession>
<name>A0A1B3ZHU7_9SPHN</name>
<sequence length="117" mass="11741">MAFALVASVCCWPAFAQAPAPSATDQPAPPSSDTIRLSDRERDAILDSNTIESAAAARGELGESGSGGPGIHGEVGAMIGSNGTRGAYGVAAIPLGDNAGAVVSFESSQFGGYRRSR</sequence>
<evidence type="ECO:0000256" key="1">
    <source>
        <dbReference type="SAM" id="MobiDB-lite"/>
    </source>
</evidence>
<dbReference type="STRING" id="1560345.AWL63_21535"/>
<dbReference type="EMBL" id="CP014168">
    <property type="protein sequence ID" value="AOH87000.1"/>
    <property type="molecule type" value="Genomic_DNA"/>
</dbReference>
<evidence type="ECO:0008006" key="5">
    <source>
        <dbReference type="Google" id="ProtNLM"/>
    </source>
</evidence>
<evidence type="ECO:0000313" key="4">
    <source>
        <dbReference type="Proteomes" id="UP000094256"/>
    </source>
</evidence>
<gene>
    <name evidence="3" type="ORF">AWL63_21535</name>
</gene>
<dbReference type="AlphaFoldDB" id="A0A1B3ZHU7"/>
<reference evidence="3 4" key="1">
    <citation type="submission" date="2016-01" db="EMBL/GenBank/DDBJ databases">
        <title>Complete genome and mega plasmid sequence of Sphingomonas panacis DCY99 elicits systemic resistance in rice to Xanthomonas oryzae.</title>
        <authorList>
            <person name="Kim Y.J."/>
            <person name="Yang D.C."/>
            <person name="Sing P."/>
        </authorList>
    </citation>
    <scope>NUCLEOTIDE SEQUENCE [LARGE SCALE GENOMIC DNA]</scope>
    <source>
        <strain evidence="3 4">DCY99</strain>
    </source>
</reference>
<dbReference type="Proteomes" id="UP000094256">
    <property type="component" value="Chromosome"/>
</dbReference>
<evidence type="ECO:0000313" key="3">
    <source>
        <dbReference type="EMBL" id="AOH87000.1"/>
    </source>
</evidence>
<feature type="region of interest" description="Disordered" evidence="1">
    <location>
        <begin position="57"/>
        <end position="78"/>
    </location>
</feature>
<feature type="region of interest" description="Disordered" evidence="1">
    <location>
        <begin position="18"/>
        <end position="37"/>
    </location>
</feature>
<evidence type="ECO:0000256" key="2">
    <source>
        <dbReference type="SAM" id="SignalP"/>
    </source>
</evidence>
<keyword evidence="4" id="KW-1185">Reference proteome</keyword>
<protein>
    <recommendedName>
        <fullName evidence="5">TonB-dependent receptor</fullName>
    </recommendedName>
</protein>
<dbReference type="OrthoDB" id="7585688at2"/>
<feature type="signal peptide" evidence="2">
    <location>
        <begin position="1"/>
        <end position="16"/>
    </location>
</feature>